<sequence length="268" mass="27857">MSGSRSGPPKVVATDLDGTLLHSDGTVSPRTRAVLARAEESGATVVFVSGRPPRWIDVLASEVGSHGLAICANGALVYDVRRREVVEEHGLPGDVALEVARAIRASVPGATFAIERRLTFGQEPSFRGTWPAPDGTVIASLEELLAEPVSKLVVTHPELDAREFVSRAAAVVGSLAAATYSGHAPVLEVSRAGVSKASALAALCGSLGVDAHDVVAFGDMPNDVPMLTWAGTSYAVRNAHPDAVAAATHRCASNDEDGVAQVLERLFP</sequence>
<dbReference type="CDD" id="cd07516">
    <property type="entry name" value="HAD_Pase"/>
    <property type="match status" value="1"/>
</dbReference>
<dbReference type="Proteomes" id="UP000295621">
    <property type="component" value="Unassembled WGS sequence"/>
</dbReference>
<reference evidence="1 2" key="1">
    <citation type="submission" date="2019-02" db="EMBL/GenBank/DDBJ databases">
        <title>Draft genome sequences of novel Actinobacteria.</title>
        <authorList>
            <person name="Sahin N."/>
            <person name="Ay H."/>
            <person name="Saygin H."/>
        </authorList>
    </citation>
    <scope>NUCLEOTIDE SEQUENCE [LARGE SCALE GENOMIC DNA]</scope>
    <source>
        <strain evidence="1 2">KC603</strain>
    </source>
</reference>
<dbReference type="SUPFAM" id="SSF56784">
    <property type="entry name" value="HAD-like"/>
    <property type="match status" value="1"/>
</dbReference>
<dbReference type="Gene3D" id="3.30.1240.10">
    <property type="match status" value="1"/>
</dbReference>
<dbReference type="NCBIfam" id="TIGR01484">
    <property type="entry name" value="HAD-SF-IIB"/>
    <property type="match status" value="1"/>
</dbReference>
<dbReference type="InterPro" id="IPR006379">
    <property type="entry name" value="HAD-SF_hydro_IIB"/>
</dbReference>
<gene>
    <name evidence="1" type="ORF">E1212_13935</name>
</gene>
<comment type="caution">
    <text evidence="1">The sequence shown here is derived from an EMBL/GenBank/DDBJ whole genome shotgun (WGS) entry which is preliminary data.</text>
</comment>
<dbReference type="SFLD" id="SFLDS00003">
    <property type="entry name" value="Haloacid_Dehalogenase"/>
    <property type="match status" value="1"/>
</dbReference>
<dbReference type="InterPro" id="IPR023214">
    <property type="entry name" value="HAD_sf"/>
</dbReference>
<dbReference type="PANTHER" id="PTHR10000">
    <property type="entry name" value="PHOSPHOSERINE PHOSPHATASE"/>
    <property type="match status" value="1"/>
</dbReference>
<protein>
    <submittedName>
        <fullName evidence="1">HAD family hydrolase</fullName>
    </submittedName>
</protein>
<keyword evidence="2" id="KW-1185">Reference proteome</keyword>
<evidence type="ECO:0000313" key="2">
    <source>
        <dbReference type="Proteomes" id="UP000295621"/>
    </source>
</evidence>
<accession>A0A4R4RQ38</accession>
<keyword evidence="1" id="KW-0378">Hydrolase</keyword>
<organism evidence="1 2">
    <name type="scientific">Jiangella ureilytica</name>
    <dbReference type="NCBI Taxonomy" id="2530374"/>
    <lineage>
        <taxon>Bacteria</taxon>
        <taxon>Bacillati</taxon>
        <taxon>Actinomycetota</taxon>
        <taxon>Actinomycetes</taxon>
        <taxon>Jiangellales</taxon>
        <taxon>Jiangellaceae</taxon>
        <taxon>Jiangella</taxon>
    </lineage>
</organism>
<dbReference type="InterPro" id="IPR036412">
    <property type="entry name" value="HAD-like_sf"/>
</dbReference>
<dbReference type="Gene3D" id="3.40.50.1000">
    <property type="entry name" value="HAD superfamily/HAD-like"/>
    <property type="match status" value="1"/>
</dbReference>
<dbReference type="PANTHER" id="PTHR10000:SF8">
    <property type="entry name" value="HAD SUPERFAMILY HYDROLASE-LIKE, TYPE 3"/>
    <property type="match status" value="1"/>
</dbReference>
<evidence type="ECO:0000313" key="1">
    <source>
        <dbReference type="EMBL" id="TDC50842.1"/>
    </source>
</evidence>
<dbReference type="GO" id="GO:0016791">
    <property type="term" value="F:phosphatase activity"/>
    <property type="evidence" value="ECO:0007669"/>
    <property type="project" value="TreeGrafter"/>
</dbReference>
<dbReference type="GO" id="GO:0000287">
    <property type="term" value="F:magnesium ion binding"/>
    <property type="evidence" value="ECO:0007669"/>
    <property type="project" value="TreeGrafter"/>
</dbReference>
<dbReference type="OrthoDB" id="3180855at2"/>
<name>A0A4R4RQ38_9ACTN</name>
<dbReference type="EMBL" id="SMKL01000027">
    <property type="protein sequence ID" value="TDC50842.1"/>
    <property type="molecule type" value="Genomic_DNA"/>
</dbReference>
<proteinExistence type="predicted"/>
<dbReference type="GO" id="GO:0005829">
    <property type="term" value="C:cytosol"/>
    <property type="evidence" value="ECO:0007669"/>
    <property type="project" value="TreeGrafter"/>
</dbReference>
<dbReference type="RefSeq" id="WP_131983402.1">
    <property type="nucleotide sequence ID" value="NZ_SMKL01000027.1"/>
</dbReference>
<dbReference type="Pfam" id="PF08282">
    <property type="entry name" value="Hydrolase_3"/>
    <property type="match status" value="1"/>
</dbReference>
<dbReference type="AlphaFoldDB" id="A0A4R4RQ38"/>
<dbReference type="SFLD" id="SFLDG01140">
    <property type="entry name" value="C2.B:_Phosphomannomutase_and_P"/>
    <property type="match status" value="1"/>
</dbReference>